<comment type="similarity">
    <text evidence="2">Belongs to the polysaccharide synthase family.</text>
</comment>
<dbReference type="OrthoDB" id="109075at2"/>
<name>A0A430JYC6_9FLAO</name>
<dbReference type="PANTHER" id="PTHR30250:SF10">
    <property type="entry name" value="LIPOPOLYSACCHARIDE BIOSYNTHESIS PROTEIN WZXC"/>
    <property type="match status" value="1"/>
</dbReference>
<evidence type="ECO:0000256" key="3">
    <source>
        <dbReference type="ARBA" id="ARBA00022475"/>
    </source>
</evidence>
<feature type="transmembrane region" description="Helical" evidence="7">
    <location>
        <begin position="20"/>
        <end position="42"/>
    </location>
</feature>
<feature type="transmembrane region" description="Helical" evidence="7">
    <location>
        <begin position="181"/>
        <end position="202"/>
    </location>
</feature>
<dbReference type="EMBL" id="RQPJ01000021">
    <property type="protein sequence ID" value="RTE51725.1"/>
    <property type="molecule type" value="Genomic_DNA"/>
</dbReference>
<keyword evidence="4 7" id="KW-0812">Transmembrane</keyword>
<evidence type="ECO:0000256" key="7">
    <source>
        <dbReference type="SAM" id="Phobius"/>
    </source>
</evidence>
<comment type="caution">
    <text evidence="8">The sequence shown here is derived from an EMBL/GenBank/DDBJ whole genome shotgun (WGS) entry which is preliminary data.</text>
</comment>
<evidence type="ECO:0008006" key="10">
    <source>
        <dbReference type="Google" id="ProtNLM"/>
    </source>
</evidence>
<keyword evidence="5 7" id="KW-1133">Transmembrane helix</keyword>
<evidence type="ECO:0000256" key="1">
    <source>
        <dbReference type="ARBA" id="ARBA00004651"/>
    </source>
</evidence>
<organism evidence="8 9">
    <name type="scientific">Arenibacter aquaticus</name>
    <dbReference type="NCBI Taxonomy" id="2489054"/>
    <lineage>
        <taxon>Bacteria</taxon>
        <taxon>Pseudomonadati</taxon>
        <taxon>Bacteroidota</taxon>
        <taxon>Flavobacteriia</taxon>
        <taxon>Flavobacteriales</taxon>
        <taxon>Flavobacteriaceae</taxon>
        <taxon>Arenibacter</taxon>
    </lineage>
</organism>
<comment type="subcellular location">
    <subcellularLocation>
        <location evidence="1">Cell membrane</location>
        <topology evidence="1">Multi-pass membrane protein</topology>
    </subcellularLocation>
</comment>
<dbReference type="InterPro" id="IPR050833">
    <property type="entry name" value="Poly_Biosynth_Transport"/>
</dbReference>
<feature type="transmembrane region" description="Helical" evidence="7">
    <location>
        <begin position="124"/>
        <end position="142"/>
    </location>
</feature>
<keyword evidence="6 7" id="KW-0472">Membrane</keyword>
<evidence type="ECO:0000256" key="5">
    <source>
        <dbReference type="ARBA" id="ARBA00022989"/>
    </source>
</evidence>
<gene>
    <name evidence="8" type="ORF">EHW67_16060</name>
</gene>
<feature type="transmembrane region" description="Helical" evidence="7">
    <location>
        <begin position="154"/>
        <end position="175"/>
    </location>
</feature>
<feature type="transmembrane region" description="Helical" evidence="7">
    <location>
        <begin position="309"/>
        <end position="333"/>
    </location>
</feature>
<feature type="transmembrane region" description="Helical" evidence="7">
    <location>
        <begin position="345"/>
        <end position="365"/>
    </location>
</feature>
<proteinExistence type="inferred from homology"/>
<dbReference type="AlphaFoldDB" id="A0A430JYC6"/>
<dbReference type="Pfam" id="PF13440">
    <property type="entry name" value="Polysacc_synt_3"/>
    <property type="match status" value="1"/>
</dbReference>
<feature type="transmembrane region" description="Helical" evidence="7">
    <location>
        <begin position="372"/>
        <end position="390"/>
    </location>
</feature>
<evidence type="ECO:0000256" key="4">
    <source>
        <dbReference type="ARBA" id="ARBA00022692"/>
    </source>
</evidence>
<keyword evidence="3" id="KW-1003">Cell membrane</keyword>
<feature type="transmembrane region" description="Helical" evidence="7">
    <location>
        <begin position="396"/>
        <end position="413"/>
    </location>
</feature>
<dbReference type="Proteomes" id="UP000267585">
    <property type="component" value="Unassembled WGS sequence"/>
</dbReference>
<evidence type="ECO:0000313" key="8">
    <source>
        <dbReference type="EMBL" id="RTE51725.1"/>
    </source>
</evidence>
<sequence>MEKLISYFRKLTMSTFAKNVSVLGSSTLIAQLVSIISAPLLYRIYSKEQYGLLGIYMAITGVVGVVSTLQYTHLILLERDNERVGTAVWLNRGLNIGFSFVSFGIVLLLRGIIAKYFEIPQLKFWLLFLPLSIFFSGQSEIYRKLANRENKFKILSINNLSVAILTPATSILIGVLTNSVAGLFVGLLVGQILPTIFLKISLPQECKFQLSNQNLKSIKKMASENKHFFLYSTPTELINRFASHLPVFVIGGIFGSGSVGIYNLCVRMLGLPIDLISSSITEVLKPKLSVTYNLDKSCREILIGVIKPLLIIGIIGLISIFYFLPALFAFVFGEEWREAGKFAQVLSFLYLARFVARPVVYMYFVARKQKEYLLIHLIYIFCLLVSYFIAKTGISIYEFLILYSIIYSIMYIVQIYRSLKFSKLDNSIYS</sequence>
<evidence type="ECO:0000313" key="9">
    <source>
        <dbReference type="Proteomes" id="UP000267585"/>
    </source>
</evidence>
<accession>A0A430JYC6</accession>
<evidence type="ECO:0000256" key="6">
    <source>
        <dbReference type="ARBA" id="ARBA00023136"/>
    </source>
</evidence>
<feature type="transmembrane region" description="Helical" evidence="7">
    <location>
        <begin position="89"/>
        <end position="112"/>
    </location>
</feature>
<dbReference type="RefSeq" id="WP_126163410.1">
    <property type="nucleotide sequence ID" value="NZ_RQPJ01000021.1"/>
</dbReference>
<keyword evidence="9" id="KW-1185">Reference proteome</keyword>
<evidence type="ECO:0000256" key="2">
    <source>
        <dbReference type="ARBA" id="ARBA00007430"/>
    </source>
</evidence>
<protein>
    <recommendedName>
        <fullName evidence="10">Lipopolysaccharide biosynthesis protein</fullName>
    </recommendedName>
</protein>
<feature type="transmembrane region" description="Helical" evidence="7">
    <location>
        <begin position="54"/>
        <end position="77"/>
    </location>
</feature>
<reference evidence="8 9" key="1">
    <citation type="submission" date="2018-11" db="EMBL/GenBank/DDBJ databases">
        <title>Arenibacter aquaticus sp.nov., a marine bacterium isolated from surface seawater in the South China Sea.</title>
        <authorList>
            <person name="Guo J."/>
            <person name="Sun J."/>
        </authorList>
    </citation>
    <scope>NUCLEOTIDE SEQUENCE [LARGE SCALE GENOMIC DNA]</scope>
    <source>
        <strain evidence="8 9">GUO666</strain>
    </source>
</reference>
<dbReference type="GO" id="GO:0005886">
    <property type="term" value="C:plasma membrane"/>
    <property type="evidence" value="ECO:0007669"/>
    <property type="project" value="UniProtKB-SubCell"/>
</dbReference>
<dbReference type="PANTHER" id="PTHR30250">
    <property type="entry name" value="PST FAMILY PREDICTED COLANIC ACID TRANSPORTER"/>
    <property type="match status" value="1"/>
</dbReference>